<organism evidence="6 7">
    <name type="scientific">Jannaschia aquimarina</name>
    <dbReference type="NCBI Taxonomy" id="935700"/>
    <lineage>
        <taxon>Bacteria</taxon>
        <taxon>Pseudomonadati</taxon>
        <taxon>Pseudomonadota</taxon>
        <taxon>Alphaproteobacteria</taxon>
        <taxon>Rhodobacterales</taxon>
        <taxon>Roseobacteraceae</taxon>
        <taxon>Jannaschia</taxon>
    </lineage>
</organism>
<keyword evidence="7" id="KW-1185">Reference proteome</keyword>
<feature type="transmembrane region" description="Helical" evidence="5">
    <location>
        <begin position="6"/>
        <end position="24"/>
    </location>
</feature>
<dbReference type="SUPFAM" id="SSF161084">
    <property type="entry name" value="MAPEG domain-like"/>
    <property type="match status" value="1"/>
</dbReference>
<evidence type="ECO:0000256" key="2">
    <source>
        <dbReference type="ARBA" id="ARBA00022692"/>
    </source>
</evidence>
<evidence type="ECO:0000313" key="6">
    <source>
        <dbReference type="EMBL" id="KIT14220.1"/>
    </source>
</evidence>
<proteinExistence type="predicted"/>
<accession>A0A0D1EE87</accession>
<feature type="transmembrane region" description="Helical" evidence="5">
    <location>
        <begin position="62"/>
        <end position="81"/>
    </location>
</feature>
<evidence type="ECO:0000256" key="4">
    <source>
        <dbReference type="ARBA" id="ARBA00023136"/>
    </source>
</evidence>
<dbReference type="OrthoDB" id="7743618at2"/>
<dbReference type="PATRIC" id="fig|935700.4.peg.4137"/>
<dbReference type="RefSeq" id="WP_043920767.1">
    <property type="nucleotide sequence ID" value="NZ_FZPF01000001.1"/>
</dbReference>
<reference evidence="6 7" key="1">
    <citation type="submission" date="2015-02" db="EMBL/GenBank/DDBJ databases">
        <title>Genome Sequence of Jannaschia aquimarina DSM28248, a member of the Roseobacter clade.</title>
        <authorList>
            <person name="Voget S."/>
            <person name="Daniel R."/>
        </authorList>
    </citation>
    <scope>NUCLEOTIDE SEQUENCE [LARGE SCALE GENOMIC DNA]</scope>
    <source>
        <strain evidence="6 7">GSW-M26</strain>
    </source>
</reference>
<dbReference type="Gene3D" id="1.20.120.550">
    <property type="entry name" value="Membrane associated eicosanoid/glutathione metabolism-like domain"/>
    <property type="match status" value="1"/>
</dbReference>
<keyword evidence="4 5" id="KW-0472">Membrane</keyword>
<gene>
    <name evidence="6" type="ORF">jaqu_40140</name>
</gene>
<dbReference type="InterPro" id="IPR023352">
    <property type="entry name" value="MAPEG-like_dom_sf"/>
</dbReference>
<dbReference type="GO" id="GO:0016020">
    <property type="term" value="C:membrane"/>
    <property type="evidence" value="ECO:0007669"/>
    <property type="project" value="UniProtKB-SubCell"/>
</dbReference>
<name>A0A0D1EE87_9RHOB</name>
<dbReference type="PANTHER" id="PTHR35371:SF1">
    <property type="entry name" value="BLR7753 PROTEIN"/>
    <property type="match status" value="1"/>
</dbReference>
<evidence type="ECO:0000313" key="7">
    <source>
        <dbReference type="Proteomes" id="UP000032232"/>
    </source>
</evidence>
<evidence type="ECO:0000256" key="1">
    <source>
        <dbReference type="ARBA" id="ARBA00004370"/>
    </source>
</evidence>
<dbReference type="InterPro" id="IPR001129">
    <property type="entry name" value="Membr-assoc_MAPEG"/>
</dbReference>
<keyword evidence="3 5" id="KW-1133">Transmembrane helix</keyword>
<comment type="subcellular location">
    <subcellularLocation>
        <location evidence="1">Membrane</location>
    </subcellularLocation>
</comment>
<protein>
    <submittedName>
        <fullName evidence="6">MAPEG family protein</fullName>
    </submittedName>
</protein>
<dbReference type="STRING" id="935700.jaqu_40140"/>
<comment type="caution">
    <text evidence="6">The sequence shown here is derived from an EMBL/GenBank/DDBJ whole genome shotgun (WGS) entry which is preliminary data.</text>
</comment>
<evidence type="ECO:0000256" key="3">
    <source>
        <dbReference type="ARBA" id="ARBA00022989"/>
    </source>
</evidence>
<dbReference type="Pfam" id="PF01124">
    <property type="entry name" value="MAPEG"/>
    <property type="match status" value="1"/>
</dbReference>
<keyword evidence="2 5" id="KW-0812">Transmembrane</keyword>
<dbReference type="AlphaFoldDB" id="A0A0D1EE87"/>
<feature type="transmembrane region" description="Helical" evidence="5">
    <location>
        <begin position="87"/>
        <end position="106"/>
    </location>
</feature>
<dbReference type="PANTHER" id="PTHR35371">
    <property type="entry name" value="INNER MEMBRANE PROTEIN"/>
    <property type="match status" value="1"/>
</dbReference>
<sequence length="131" mass="14501">MTPELTALAVAILIQALQFVIYAIPANRELGTGYTMSARDREPSRGMSDRTARLGRAMDNHFEGLILFTAAVLLVVVSDQYTAITGGLAWIYVAARILYVPAYAYGWRPWRSIIWMAGFTATLLMVISTLI</sequence>
<evidence type="ECO:0000256" key="5">
    <source>
        <dbReference type="SAM" id="Phobius"/>
    </source>
</evidence>
<feature type="transmembrane region" description="Helical" evidence="5">
    <location>
        <begin position="113"/>
        <end position="130"/>
    </location>
</feature>
<dbReference type="Proteomes" id="UP000032232">
    <property type="component" value="Unassembled WGS sequence"/>
</dbReference>
<dbReference type="EMBL" id="JYFE01000081">
    <property type="protein sequence ID" value="KIT14220.1"/>
    <property type="molecule type" value="Genomic_DNA"/>
</dbReference>